<organism evidence="4 5">
    <name type="scientific">Amycolatopsis taiwanensis</name>
    <dbReference type="NCBI Taxonomy" id="342230"/>
    <lineage>
        <taxon>Bacteria</taxon>
        <taxon>Bacillati</taxon>
        <taxon>Actinomycetota</taxon>
        <taxon>Actinomycetes</taxon>
        <taxon>Pseudonocardiales</taxon>
        <taxon>Pseudonocardiaceae</taxon>
        <taxon>Amycolatopsis</taxon>
    </lineage>
</organism>
<dbReference type="InterPro" id="IPR041522">
    <property type="entry name" value="CdaR_GGDEF"/>
</dbReference>
<reference evidence="4" key="1">
    <citation type="submission" date="2023-03" db="EMBL/GenBank/DDBJ databases">
        <title>Amycolatopsis taiwanensis NBRC 103393.</title>
        <authorList>
            <person name="Ichikawa N."/>
            <person name="Sato H."/>
            <person name="Tonouchi N."/>
        </authorList>
    </citation>
    <scope>NUCLEOTIDE SEQUENCE</scope>
    <source>
        <strain evidence="4">NBRC 103393</strain>
    </source>
</reference>
<comment type="caution">
    <text evidence="4">The sequence shown here is derived from an EMBL/GenBank/DDBJ whole genome shotgun (WGS) entry which is preliminary data.</text>
</comment>
<dbReference type="PANTHER" id="PTHR33744">
    <property type="entry name" value="CARBOHYDRATE DIACID REGULATOR"/>
    <property type="match status" value="1"/>
</dbReference>
<dbReference type="RefSeq" id="WP_285488644.1">
    <property type="nucleotide sequence ID" value="NZ_BSTI01000013.1"/>
</dbReference>
<dbReference type="InterPro" id="IPR042070">
    <property type="entry name" value="PucR_C-HTH_sf"/>
</dbReference>
<evidence type="ECO:0000259" key="2">
    <source>
        <dbReference type="Pfam" id="PF13556"/>
    </source>
</evidence>
<dbReference type="Pfam" id="PF17853">
    <property type="entry name" value="GGDEF_2"/>
    <property type="match status" value="1"/>
</dbReference>
<proteinExistence type="inferred from homology"/>
<dbReference type="PANTHER" id="PTHR33744:SF1">
    <property type="entry name" value="DNA-BINDING TRANSCRIPTIONAL ACTIVATOR ADER"/>
    <property type="match status" value="1"/>
</dbReference>
<evidence type="ECO:0000256" key="1">
    <source>
        <dbReference type="ARBA" id="ARBA00006754"/>
    </source>
</evidence>
<dbReference type="Gene3D" id="1.10.10.2840">
    <property type="entry name" value="PucR C-terminal helix-turn-helix domain"/>
    <property type="match status" value="1"/>
</dbReference>
<evidence type="ECO:0008006" key="6">
    <source>
        <dbReference type="Google" id="ProtNLM"/>
    </source>
</evidence>
<accession>A0A9W6VIV6</accession>
<keyword evidence="5" id="KW-1185">Reference proteome</keyword>
<gene>
    <name evidence="4" type="ORF">Atai01_54610</name>
</gene>
<comment type="similarity">
    <text evidence="1">Belongs to the CdaR family.</text>
</comment>
<name>A0A9W6VIV6_9PSEU</name>
<dbReference type="InterPro" id="IPR029016">
    <property type="entry name" value="GAF-like_dom_sf"/>
</dbReference>
<dbReference type="EMBL" id="BSTI01000013">
    <property type="protein sequence ID" value="GLY68842.1"/>
    <property type="molecule type" value="Genomic_DNA"/>
</dbReference>
<dbReference type="InterPro" id="IPR051448">
    <property type="entry name" value="CdaR-like_regulators"/>
</dbReference>
<evidence type="ECO:0000313" key="5">
    <source>
        <dbReference type="Proteomes" id="UP001165136"/>
    </source>
</evidence>
<protein>
    <recommendedName>
        <fullName evidence="6">Transcriptional regulator</fullName>
    </recommendedName>
</protein>
<dbReference type="AlphaFoldDB" id="A0A9W6VIV6"/>
<sequence>MSVDGGERVPHRPGGALSTVHPGPLAGFHRLMHLSSRLFGSHDQDEILGLVARWAPEVVPGEVEACYLATGGRLLPAPAFDGASPSLATCVARLGPAGGALDAGDGGWRWGFPLRSMGSQLGYLVLRCDADPSADERFLMEALCQQVAAAMASASLHRGDREHVAELRRINDELTTTISRLEQRTIVHEVLTRASASGEGEAGIARAVHTLTGLPVAIEDAFGNLRQWAGLPVPGDYPKPPAASQRQAFVTKLIAHAGPLREHRRIISLVRPRGDVLGVLVLLDDEHSAGDYETFVVEYATTVLALELAHQRSLAEVELRVHRDLVADLISGTDDESAFARAAAIGHDLHAPHRLVAVRWRCRGEEEAVASAARRAFRSWERRILVSRHAGVAVLLIAEPLDVPALYGALAAQLGTEAGAIGVGGRCSRPAEVPRSYAEARQALAVREESASPYGATTFEDLGVYRILGVHDNRAGVEDFMREWLGPLLDYDDRRHAQLVRTLFEYLECGGNYDRAADSLVIHRSTLRYRLARIREIGGFDLSDVDTRLNLQIATRAWQLLHGDGPRAGA</sequence>
<dbReference type="Proteomes" id="UP001165136">
    <property type="component" value="Unassembled WGS sequence"/>
</dbReference>
<evidence type="ECO:0000313" key="4">
    <source>
        <dbReference type="EMBL" id="GLY68842.1"/>
    </source>
</evidence>
<feature type="domain" description="PucR C-terminal helix-turn-helix" evidence="2">
    <location>
        <begin position="499"/>
        <end position="557"/>
    </location>
</feature>
<dbReference type="InterPro" id="IPR025736">
    <property type="entry name" value="PucR_C-HTH_dom"/>
</dbReference>
<dbReference type="Pfam" id="PF13556">
    <property type="entry name" value="HTH_30"/>
    <property type="match status" value="1"/>
</dbReference>
<evidence type="ECO:0000259" key="3">
    <source>
        <dbReference type="Pfam" id="PF17853"/>
    </source>
</evidence>
<feature type="domain" description="CdaR GGDEF-like" evidence="3">
    <location>
        <begin position="332"/>
        <end position="446"/>
    </location>
</feature>
<dbReference type="Gene3D" id="3.30.450.40">
    <property type="match status" value="1"/>
</dbReference>